<dbReference type="EMBL" id="BLLF01000499">
    <property type="protein sequence ID" value="GFH12395.1"/>
    <property type="molecule type" value="Genomic_DNA"/>
</dbReference>
<name>A0A699YT41_HAELA</name>
<keyword evidence="2" id="KW-1185">Reference proteome</keyword>
<accession>A0A699YT41</accession>
<evidence type="ECO:0000313" key="2">
    <source>
        <dbReference type="Proteomes" id="UP000485058"/>
    </source>
</evidence>
<dbReference type="Proteomes" id="UP000485058">
    <property type="component" value="Unassembled WGS sequence"/>
</dbReference>
<gene>
    <name evidence="1" type="ORF">HaLaN_08072</name>
</gene>
<evidence type="ECO:0000313" key="1">
    <source>
        <dbReference type="EMBL" id="GFH12395.1"/>
    </source>
</evidence>
<comment type="caution">
    <text evidence="1">The sequence shown here is derived from an EMBL/GenBank/DDBJ whole genome shotgun (WGS) entry which is preliminary data.</text>
</comment>
<organism evidence="1 2">
    <name type="scientific">Haematococcus lacustris</name>
    <name type="common">Green alga</name>
    <name type="synonym">Haematococcus pluvialis</name>
    <dbReference type="NCBI Taxonomy" id="44745"/>
    <lineage>
        <taxon>Eukaryota</taxon>
        <taxon>Viridiplantae</taxon>
        <taxon>Chlorophyta</taxon>
        <taxon>core chlorophytes</taxon>
        <taxon>Chlorophyceae</taxon>
        <taxon>CS clade</taxon>
        <taxon>Chlamydomonadales</taxon>
        <taxon>Haematococcaceae</taxon>
        <taxon>Haematococcus</taxon>
    </lineage>
</organism>
<proteinExistence type="predicted"/>
<dbReference type="AlphaFoldDB" id="A0A699YT41"/>
<protein>
    <submittedName>
        <fullName evidence="1">Uncharacterized protein</fullName>
    </submittedName>
</protein>
<reference evidence="1 2" key="1">
    <citation type="submission" date="2020-02" db="EMBL/GenBank/DDBJ databases">
        <title>Draft genome sequence of Haematococcus lacustris strain NIES-144.</title>
        <authorList>
            <person name="Morimoto D."/>
            <person name="Nakagawa S."/>
            <person name="Yoshida T."/>
            <person name="Sawayama S."/>
        </authorList>
    </citation>
    <scope>NUCLEOTIDE SEQUENCE [LARGE SCALE GENOMIC DNA]</scope>
    <source>
        <strain evidence="1 2">NIES-144</strain>
    </source>
</reference>
<sequence>MQLESSTARETPSDISLKQLLAADPSSLTAVLLALPAAVLLDPSSSSSSVGSKGPAVDRTGTWGSMADWEVCCLARGLALLLGPQLEG</sequence>